<name>A0ABM3RAJ8_SPIOL</name>
<sequence>MHFKAGENWSQEEERNWGGFFTKHHGARRDEERKQIGYEIVVYKALYPIFGGDFLQMLWLPLTRVGGILLMCFFTLSELTVIGAKKKKGWISNNNLFHLLSYTLLYGKCF</sequence>
<keyword evidence="1" id="KW-0472">Membrane</keyword>
<keyword evidence="1" id="KW-1133">Transmembrane helix</keyword>
<keyword evidence="2" id="KW-1185">Reference proteome</keyword>
<evidence type="ECO:0000256" key="1">
    <source>
        <dbReference type="SAM" id="Phobius"/>
    </source>
</evidence>
<protein>
    <submittedName>
        <fullName evidence="3">Uncharacterized protein isoform X1</fullName>
    </submittedName>
</protein>
<dbReference type="GeneID" id="110795411"/>
<organism evidence="2 3">
    <name type="scientific">Spinacia oleracea</name>
    <name type="common">Spinach</name>
    <dbReference type="NCBI Taxonomy" id="3562"/>
    <lineage>
        <taxon>Eukaryota</taxon>
        <taxon>Viridiplantae</taxon>
        <taxon>Streptophyta</taxon>
        <taxon>Embryophyta</taxon>
        <taxon>Tracheophyta</taxon>
        <taxon>Spermatophyta</taxon>
        <taxon>Magnoliopsida</taxon>
        <taxon>eudicotyledons</taxon>
        <taxon>Gunneridae</taxon>
        <taxon>Pentapetalae</taxon>
        <taxon>Caryophyllales</taxon>
        <taxon>Chenopodiaceae</taxon>
        <taxon>Chenopodioideae</taxon>
        <taxon>Anserineae</taxon>
        <taxon>Spinacia</taxon>
    </lineage>
</organism>
<accession>A0ABM3RAJ8</accession>
<proteinExistence type="predicted"/>
<evidence type="ECO:0000313" key="2">
    <source>
        <dbReference type="Proteomes" id="UP000813463"/>
    </source>
</evidence>
<gene>
    <name evidence="3" type="primary">LOC110795411</name>
</gene>
<reference evidence="3" key="2">
    <citation type="submission" date="2025-08" db="UniProtKB">
        <authorList>
            <consortium name="RefSeq"/>
        </authorList>
    </citation>
    <scope>IDENTIFICATION</scope>
    <source>
        <tissue evidence="3">Leaf</tissue>
    </source>
</reference>
<keyword evidence="1" id="KW-0812">Transmembrane</keyword>
<dbReference type="RefSeq" id="XP_056692652.1">
    <property type="nucleotide sequence ID" value="XM_056836674.1"/>
</dbReference>
<reference evidence="2" key="1">
    <citation type="journal article" date="2021" name="Nat. Commun.">
        <title>Genomic analyses provide insights into spinach domestication and the genetic basis of agronomic traits.</title>
        <authorList>
            <person name="Cai X."/>
            <person name="Sun X."/>
            <person name="Xu C."/>
            <person name="Sun H."/>
            <person name="Wang X."/>
            <person name="Ge C."/>
            <person name="Zhang Z."/>
            <person name="Wang Q."/>
            <person name="Fei Z."/>
            <person name="Jiao C."/>
            <person name="Wang Q."/>
        </authorList>
    </citation>
    <scope>NUCLEOTIDE SEQUENCE [LARGE SCALE GENOMIC DNA]</scope>
    <source>
        <strain evidence="2">cv. Varoflay</strain>
    </source>
</reference>
<feature type="transmembrane region" description="Helical" evidence="1">
    <location>
        <begin position="65"/>
        <end position="84"/>
    </location>
</feature>
<evidence type="ECO:0000313" key="3">
    <source>
        <dbReference type="RefSeq" id="XP_056692652.1"/>
    </source>
</evidence>
<dbReference type="Proteomes" id="UP000813463">
    <property type="component" value="Chromosome 2"/>
</dbReference>